<keyword evidence="9" id="KW-0067">ATP-binding</keyword>
<evidence type="ECO:0000256" key="8">
    <source>
        <dbReference type="ARBA" id="ARBA00022806"/>
    </source>
</evidence>
<evidence type="ECO:0000313" key="14">
    <source>
        <dbReference type="EMBL" id="OLL23201.1"/>
    </source>
</evidence>
<dbReference type="InterPro" id="IPR027417">
    <property type="entry name" value="P-loop_NTPase"/>
</dbReference>
<dbReference type="GO" id="GO:0003677">
    <property type="term" value="F:DNA binding"/>
    <property type="evidence" value="ECO:0007669"/>
    <property type="project" value="InterPro"/>
</dbReference>
<dbReference type="Pfam" id="PF21138">
    <property type="entry name" value="SMUBP-2_HCS1_1B"/>
    <property type="match status" value="1"/>
</dbReference>
<keyword evidence="7" id="KW-0378">Hydrolase</keyword>
<evidence type="ECO:0000313" key="15">
    <source>
        <dbReference type="Proteomes" id="UP000186594"/>
    </source>
</evidence>
<comment type="caution">
    <text evidence="14">The sequence shown here is derived from an EMBL/GenBank/DDBJ whole genome shotgun (WGS) entry which is preliminary data.</text>
</comment>
<gene>
    <name evidence="14" type="ORF">NEOLI_001310</name>
</gene>
<dbReference type="GO" id="GO:0043139">
    <property type="term" value="F:5'-3' DNA helicase activity"/>
    <property type="evidence" value="ECO:0007669"/>
    <property type="project" value="TreeGrafter"/>
</dbReference>
<proteinExistence type="inferred from homology"/>
<dbReference type="PANTHER" id="PTHR43788:SF8">
    <property type="entry name" value="DNA-BINDING PROTEIN SMUBP-2"/>
    <property type="match status" value="1"/>
</dbReference>
<dbReference type="AlphaFoldDB" id="A0A1U7LL01"/>
<evidence type="ECO:0000256" key="3">
    <source>
        <dbReference type="ARBA" id="ARBA00007913"/>
    </source>
</evidence>
<comment type="catalytic activity">
    <reaction evidence="11">
        <text>ATP + H2O = ADP + phosphate + H(+)</text>
        <dbReference type="Rhea" id="RHEA:13065"/>
        <dbReference type="ChEBI" id="CHEBI:15377"/>
        <dbReference type="ChEBI" id="CHEBI:15378"/>
        <dbReference type="ChEBI" id="CHEBI:30616"/>
        <dbReference type="ChEBI" id="CHEBI:43474"/>
        <dbReference type="ChEBI" id="CHEBI:456216"/>
        <dbReference type="EC" id="3.6.4.12"/>
    </reaction>
    <physiologicalReaction direction="left-to-right" evidence="11">
        <dbReference type="Rhea" id="RHEA:13066"/>
    </physiologicalReaction>
</comment>
<dbReference type="GO" id="GO:0005524">
    <property type="term" value="F:ATP binding"/>
    <property type="evidence" value="ECO:0007669"/>
    <property type="project" value="UniProtKB-KW"/>
</dbReference>
<dbReference type="CDD" id="cd18044">
    <property type="entry name" value="DEXXQc_SMUBP2"/>
    <property type="match status" value="1"/>
</dbReference>
<organism evidence="14 15">
    <name type="scientific">Neolecta irregularis (strain DAH-3)</name>
    <dbReference type="NCBI Taxonomy" id="1198029"/>
    <lineage>
        <taxon>Eukaryota</taxon>
        <taxon>Fungi</taxon>
        <taxon>Dikarya</taxon>
        <taxon>Ascomycota</taxon>
        <taxon>Taphrinomycotina</taxon>
        <taxon>Neolectales</taxon>
        <taxon>Neolectaceae</taxon>
        <taxon>Neolecta</taxon>
    </lineage>
</organism>
<keyword evidence="5" id="KW-0963">Cytoplasm</keyword>
<dbReference type="SMART" id="SM00487">
    <property type="entry name" value="DEXDc"/>
    <property type="match status" value="1"/>
</dbReference>
<dbReference type="InterPro" id="IPR047187">
    <property type="entry name" value="SF1_C_Upf1"/>
</dbReference>
<evidence type="ECO:0000259" key="12">
    <source>
        <dbReference type="SMART" id="SM00382"/>
    </source>
</evidence>
<dbReference type="InterPro" id="IPR014001">
    <property type="entry name" value="Helicase_ATP-bd"/>
</dbReference>
<evidence type="ECO:0000256" key="11">
    <source>
        <dbReference type="ARBA" id="ARBA00048432"/>
    </source>
</evidence>
<evidence type="ECO:0000256" key="5">
    <source>
        <dbReference type="ARBA" id="ARBA00022490"/>
    </source>
</evidence>
<keyword evidence="6" id="KW-0547">Nucleotide-binding</keyword>
<dbReference type="InterPro" id="IPR048761">
    <property type="entry name" value="SMUBP-2_HCS1_1B"/>
</dbReference>
<dbReference type="GO" id="GO:0016787">
    <property type="term" value="F:hydrolase activity"/>
    <property type="evidence" value="ECO:0007669"/>
    <property type="project" value="UniProtKB-KW"/>
</dbReference>
<protein>
    <recommendedName>
        <fullName evidence="4">DNA helicase</fullName>
        <ecNumber evidence="4">3.6.4.12</ecNumber>
    </recommendedName>
</protein>
<sequence>MSRDFANLQLKLLKEERDIEVNETLAMLNKYHPQALQKRGLGLTNLSICSIKTGAAGRTVIQLERDRSLPQNLPTHLLRTGDSVRLTPYSAPQKDAKTPTGVVLRITKTSVTVVLDMLDDEQVPLYQARYWIVKLVNDATFKRMTLAMEKIRDETIELTQLARILLQDPLIASPTTTEAICEIKFFDSMLNESQKEAVKFALQANHVAVIHGPPGTGKTSTLIELILQFLARGLKVLVCGPSNISVDNIVERLSRCNINPLRIGHPARLLSTVLNHCLEYRILLSDDRPILHDIKSELDTIITRLSKKIRNAKERKALWDSVSALRKEYQKREKACVEKIIKSSHCILTTCHGAGSHYLNAHKFDVVIIDEASQALEASCWIPILKGRKLVLAGDHLQLPPTIKSKSDRKGPGTLDYSLFDRLLHTYREKVTRTLEIQYRMHEKIMRFPSDSLYHGKLKADEKVKGHLLSDLPDVQETEDTTQPLIFYDTIGGNFPEQITDEEEFKLLVESKSNEMEALVVKKHVIALTNAGVKNEDIAVITPYNAQVGQLSILLGDLFINLEIGSVDGFQGREKEAVIVSLVRSNDKREIGFLAEKRRLNVAMTRPKRHLCIVGDSETVSRDSFLKQWIQFLEDEADVRYPDVYETVQYRK</sequence>
<dbReference type="InterPro" id="IPR041677">
    <property type="entry name" value="DNA2/NAM7_AAA_11"/>
</dbReference>
<dbReference type="GO" id="GO:0005737">
    <property type="term" value="C:cytoplasm"/>
    <property type="evidence" value="ECO:0007669"/>
    <property type="project" value="UniProtKB-SubCell"/>
</dbReference>
<dbReference type="SMART" id="SM00382">
    <property type="entry name" value="AAA"/>
    <property type="match status" value="1"/>
</dbReference>
<comment type="subcellular location">
    <subcellularLocation>
        <location evidence="2">Cytoplasm</location>
    </subcellularLocation>
    <subcellularLocation>
        <location evidence="1">Nucleus</location>
    </subcellularLocation>
</comment>
<dbReference type="NCBIfam" id="TIGR00376">
    <property type="entry name" value="IGHMBP2 family helicase"/>
    <property type="match status" value="1"/>
</dbReference>
<evidence type="ECO:0000256" key="10">
    <source>
        <dbReference type="ARBA" id="ARBA00023242"/>
    </source>
</evidence>
<dbReference type="GO" id="GO:0003723">
    <property type="term" value="F:RNA binding"/>
    <property type="evidence" value="ECO:0007669"/>
    <property type="project" value="InterPro"/>
</dbReference>
<dbReference type="Gene3D" id="3.40.50.300">
    <property type="entry name" value="P-loop containing nucleotide triphosphate hydrolases"/>
    <property type="match status" value="2"/>
</dbReference>
<keyword evidence="15" id="KW-1185">Reference proteome</keyword>
<dbReference type="PANTHER" id="PTHR43788">
    <property type="entry name" value="DNA2/NAM7 HELICASE FAMILY MEMBER"/>
    <property type="match status" value="1"/>
</dbReference>
<evidence type="ECO:0000256" key="6">
    <source>
        <dbReference type="ARBA" id="ARBA00022741"/>
    </source>
</evidence>
<evidence type="ECO:0000256" key="1">
    <source>
        <dbReference type="ARBA" id="ARBA00004123"/>
    </source>
</evidence>
<dbReference type="OMA" id="TIIHGPP"/>
<dbReference type="EMBL" id="LXFE01002180">
    <property type="protein sequence ID" value="OLL23201.1"/>
    <property type="molecule type" value="Genomic_DNA"/>
</dbReference>
<feature type="domain" description="Helicase ATP-binding" evidence="13">
    <location>
        <begin position="186"/>
        <end position="440"/>
    </location>
</feature>
<dbReference type="Proteomes" id="UP000186594">
    <property type="component" value="Unassembled WGS sequence"/>
</dbReference>
<dbReference type="EC" id="3.6.4.12" evidence="4"/>
<dbReference type="InterPro" id="IPR003593">
    <property type="entry name" value="AAA+_ATPase"/>
</dbReference>
<dbReference type="InterPro" id="IPR041679">
    <property type="entry name" value="DNA2/NAM7-like_C"/>
</dbReference>
<keyword evidence="8" id="KW-0347">Helicase</keyword>
<feature type="domain" description="AAA+ ATPase" evidence="12">
    <location>
        <begin position="204"/>
        <end position="430"/>
    </location>
</feature>
<dbReference type="Pfam" id="PF13087">
    <property type="entry name" value="AAA_12"/>
    <property type="match status" value="1"/>
</dbReference>
<evidence type="ECO:0000256" key="9">
    <source>
        <dbReference type="ARBA" id="ARBA00022840"/>
    </source>
</evidence>
<dbReference type="SUPFAM" id="SSF52540">
    <property type="entry name" value="P-loop containing nucleoside triphosphate hydrolases"/>
    <property type="match status" value="1"/>
</dbReference>
<dbReference type="OrthoDB" id="6513042at2759"/>
<keyword evidence="10" id="KW-0539">Nucleus</keyword>
<dbReference type="InterPro" id="IPR050534">
    <property type="entry name" value="Coronavir_polyprotein_1ab"/>
</dbReference>
<accession>A0A1U7LL01</accession>
<evidence type="ECO:0000256" key="7">
    <source>
        <dbReference type="ARBA" id="ARBA00022801"/>
    </source>
</evidence>
<evidence type="ECO:0000256" key="2">
    <source>
        <dbReference type="ARBA" id="ARBA00004496"/>
    </source>
</evidence>
<evidence type="ECO:0000256" key="4">
    <source>
        <dbReference type="ARBA" id="ARBA00012551"/>
    </source>
</evidence>
<dbReference type="InterPro" id="IPR004483">
    <property type="entry name" value="SMUBP-2/Hcs1-like"/>
</dbReference>
<dbReference type="Pfam" id="PF13086">
    <property type="entry name" value="AAA_11"/>
    <property type="match status" value="1"/>
</dbReference>
<dbReference type="CDD" id="cd18808">
    <property type="entry name" value="SF1_C_Upf1"/>
    <property type="match status" value="1"/>
</dbReference>
<dbReference type="GO" id="GO:0005634">
    <property type="term" value="C:nucleus"/>
    <property type="evidence" value="ECO:0007669"/>
    <property type="project" value="UniProtKB-SubCell"/>
</dbReference>
<comment type="similarity">
    <text evidence="3">Belongs to the DNA2/NAM7 helicase family.</text>
</comment>
<dbReference type="FunFam" id="3.40.50.300:FF:000326">
    <property type="entry name" value="P-loop containing nucleoside triphosphate hydrolase"/>
    <property type="match status" value="1"/>
</dbReference>
<name>A0A1U7LL01_NEOID</name>
<dbReference type="GO" id="GO:0005694">
    <property type="term" value="C:chromosome"/>
    <property type="evidence" value="ECO:0007669"/>
    <property type="project" value="UniProtKB-ARBA"/>
</dbReference>
<dbReference type="Gene3D" id="2.40.30.270">
    <property type="match status" value="1"/>
</dbReference>
<evidence type="ECO:0000259" key="13">
    <source>
        <dbReference type="SMART" id="SM00487"/>
    </source>
</evidence>
<reference evidence="14 15" key="1">
    <citation type="submission" date="2016-04" db="EMBL/GenBank/DDBJ databases">
        <title>Evolutionary innovation and constraint leading to complex multicellularity in the Ascomycota.</title>
        <authorList>
            <person name="Cisse O."/>
            <person name="Nguyen A."/>
            <person name="Hewitt D.A."/>
            <person name="Jedd G."/>
            <person name="Stajich J.E."/>
        </authorList>
    </citation>
    <scope>NUCLEOTIDE SEQUENCE [LARGE SCALE GENOMIC DNA]</scope>
    <source>
        <strain evidence="14 15">DAH-3</strain>
    </source>
</reference>